<comment type="similarity">
    <text evidence="5">Belongs to the EXORDIUM family.</text>
</comment>
<dbReference type="PANTHER" id="PTHR31279">
    <property type="entry name" value="PROTEIN EXORDIUM-LIKE 5"/>
    <property type="match status" value="1"/>
</dbReference>
<evidence type="ECO:0000256" key="3">
    <source>
        <dbReference type="ARBA" id="ARBA00022525"/>
    </source>
</evidence>
<comment type="subcellular location">
    <subcellularLocation>
        <location evidence="1">Secreted</location>
        <location evidence="1">Extracellular space</location>
        <location evidence="1">Apoplast</location>
    </subcellularLocation>
</comment>
<dbReference type="Gramene" id="KGN60488">
    <property type="protein sequence ID" value="KGN60488"/>
    <property type="gene ID" value="Csa_3G915170"/>
</dbReference>
<sequence length="306" mass="32249">MECSRRISSFPFAVVAISLLLVVLVSVPEADAKTDPLIALENHGGKMLKSKLNLSVVFYGQLGRIQKKTLRAFLKSLNKNGPVESGSQVSSWWRMVSSYVPGAAEIKVKVVKQYVDANYSLGKVMTRDFIKILVKNAVAGLPGAIPVIVGARDVTVEGLCMGKCSEHGVIEEIPYVIIGNPETECPGACAWPFHRSDYGPAGAILKPPSGDVGADAMVVALASGLASVVTNPSLTGLYQLGEKANMIEVSTACPGMFGTGAAPGYAGKVAVDPLTGGSYNAVGVKGKKFLLPAFWNPKTSTCWTVM</sequence>
<evidence type="ECO:0000256" key="6">
    <source>
        <dbReference type="SAM" id="SignalP"/>
    </source>
</evidence>
<keyword evidence="2" id="KW-0052">Apoplast</keyword>
<dbReference type="InterPro" id="IPR006766">
    <property type="entry name" value="EXORDIUM-like"/>
</dbReference>
<dbReference type="eggNOG" id="ENOG502RKHQ">
    <property type="taxonomic scope" value="Eukaryota"/>
</dbReference>
<feature type="chain" id="PRO_5001972912" description="Protein EXORDIUM-like 2" evidence="6">
    <location>
        <begin position="33"/>
        <end position="306"/>
    </location>
</feature>
<name>A0A0A0LFE5_CUCSA</name>
<dbReference type="GO" id="GO:0048046">
    <property type="term" value="C:apoplast"/>
    <property type="evidence" value="ECO:0007669"/>
    <property type="project" value="UniProtKB-SubCell"/>
</dbReference>
<protein>
    <recommendedName>
        <fullName evidence="9">Protein EXORDIUM-like 2</fullName>
    </recommendedName>
</protein>
<proteinExistence type="inferred from homology"/>
<dbReference type="PANTHER" id="PTHR31279:SF13">
    <property type="entry name" value="PROTEIN EXORDIUM-LIKE 6"/>
    <property type="match status" value="1"/>
</dbReference>
<evidence type="ECO:0000313" key="7">
    <source>
        <dbReference type="EMBL" id="KGN60488.1"/>
    </source>
</evidence>
<evidence type="ECO:0008006" key="9">
    <source>
        <dbReference type="Google" id="ProtNLM"/>
    </source>
</evidence>
<evidence type="ECO:0000256" key="4">
    <source>
        <dbReference type="ARBA" id="ARBA00022729"/>
    </source>
</evidence>
<evidence type="ECO:0000256" key="2">
    <source>
        <dbReference type="ARBA" id="ARBA00022523"/>
    </source>
</evidence>
<evidence type="ECO:0000256" key="1">
    <source>
        <dbReference type="ARBA" id="ARBA00004271"/>
    </source>
</evidence>
<evidence type="ECO:0000313" key="8">
    <source>
        <dbReference type="Proteomes" id="UP000029981"/>
    </source>
</evidence>
<accession>A0A0A0LFE5</accession>
<reference evidence="7 8" key="4">
    <citation type="journal article" date="2011" name="BMC Genomics">
        <title>RNA-Seq improves annotation of protein-coding genes in the cucumber genome.</title>
        <authorList>
            <person name="Li Z."/>
            <person name="Zhang Z."/>
            <person name="Yan P."/>
            <person name="Huang S."/>
            <person name="Fei Z."/>
            <person name="Lin K."/>
        </authorList>
    </citation>
    <scope>NUCLEOTIDE SEQUENCE [LARGE SCALE GENOMIC DNA]</scope>
    <source>
        <strain evidence="8">cv. 9930</strain>
    </source>
</reference>
<dbReference type="AlphaFoldDB" id="A0A0A0LFE5"/>
<dbReference type="Pfam" id="PF04674">
    <property type="entry name" value="Phi_1"/>
    <property type="match status" value="1"/>
</dbReference>
<keyword evidence="4 6" id="KW-0732">Signal</keyword>
<evidence type="ECO:0000256" key="5">
    <source>
        <dbReference type="ARBA" id="ARBA00023591"/>
    </source>
</evidence>
<feature type="signal peptide" evidence="6">
    <location>
        <begin position="1"/>
        <end position="32"/>
    </location>
</feature>
<dbReference type="Proteomes" id="UP000029981">
    <property type="component" value="Chromosome 3"/>
</dbReference>
<gene>
    <name evidence="7" type="ORF">Csa_3G915170</name>
</gene>
<organism evidence="7 8">
    <name type="scientific">Cucumis sativus</name>
    <name type="common">Cucumber</name>
    <dbReference type="NCBI Taxonomy" id="3659"/>
    <lineage>
        <taxon>Eukaryota</taxon>
        <taxon>Viridiplantae</taxon>
        <taxon>Streptophyta</taxon>
        <taxon>Embryophyta</taxon>
        <taxon>Tracheophyta</taxon>
        <taxon>Spermatophyta</taxon>
        <taxon>Magnoliopsida</taxon>
        <taxon>eudicotyledons</taxon>
        <taxon>Gunneridae</taxon>
        <taxon>Pentapetalae</taxon>
        <taxon>rosids</taxon>
        <taxon>fabids</taxon>
        <taxon>Cucurbitales</taxon>
        <taxon>Cucurbitaceae</taxon>
        <taxon>Benincaseae</taxon>
        <taxon>Cucumis</taxon>
    </lineage>
</organism>
<reference evidence="7 8" key="3">
    <citation type="journal article" date="2010" name="BMC Genomics">
        <title>Transcriptome sequencing and comparative analysis of cucumber flowers with different sex types.</title>
        <authorList>
            <person name="Guo S."/>
            <person name="Zheng Y."/>
            <person name="Joung J.G."/>
            <person name="Liu S."/>
            <person name="Zhang Z."/>
            <person name="Crasta O.R."/>
            <person name="Sobral B.W."/>
            <person name="Xu Y."/>
            <person name="Huang S."/>
            <person name="Fei Z."/>
        </authorList>
    </citation>
    <scope>NUCLEOTIDE SEQUENCE [LARGE SCALE GENOMIC DNA]</scope>
    <source>
        <strain evidence="8">cv. 9930</strain>
    </source>
</reference>
<reference evidence="7 8" key="1">
    <citation type="journal article" date="2009" name="Nat. Genet.">
        <title>The genome of the cucumber, Cucumis sativus L.</title>
        <authorList>
            <person name="Huang S."/>
            <person name="Li R."/>
            <person name="Zhang Z."/>
            <person name="Li L."/>
            <person name="Gu X."/>
            <person name="Fan W."/>
            <person name="Lucas W.J."/>
            <person name="Wang X."/>
            <person name="Xie B."/>
            <person name="Ni P."/>
            <person name="Ren Y."/>
            <person name="Zhu H."/>
            <person name="Li J."/>
            <person name="Lin K."/>
            <person name="Jin W."/>
            <person name="Fei Z."/>
            <person name="Li G."/>
            <person name="Staub J."/>
            <person name="Kilian A."/>
            <person name="van der Vossen E.A."/>
            <person name="Wu Y."/>
            <person name="Guo J."/>
            <person name="He J."/>
            <person name="Jia Z."/>
            <person name="Ren Y."/>
            <person name="Tian G."/>
            <person name="Lu Y."/>
            <person name="Ruan J."/>
            <person name="Qian W."/>
            <person name="Wang M."/>
            <person name="Huang Q."/>
            <person name="Li B."/>
            <person name="Xuan Z."/>
            <person name="Cao J."/>
            <person name="Asan"/>
            <person name="Wu Z."/>
            <person name="Zhang J."/>
            <person name="Cai Q."/>
            <person name="Bai Y."/>
            <person name="Zhao B."/>
            <person name="Han Y."/>
            <person name="Li Y."/>
            <person name="Li X."/>
            <person name="Wang S."/>
            <person name="Shi Q."/>
            <person name="Liu S."/>
            <person name="Cho W.K."/>
            <person name="Kim J.Y."/>
            <person name="Xu Y."/>
            <person name="Heller-Uszynska K."/>
            <person name="Miao H."/>
            <person name="Cheng Z."/>
            <person name="Zhang S."/>
            <person name="Wu J."/>
            <person name="Yang Y."/>
            <person name="Kang H."/>
            <person name="Li M."/>
            <person name="Liang H."/>
            <person name="Ren X."/>
            <person name="Shi Z."/>
            <person name="Wen M."/>
            <person name="Jian M."/>
            <person name="Yang H."/>
            <person name="Zhang G."/>
            <person name="Yang Z."/>
            <person name="Chen R."/>
            <person name="Liu S."/>
            <person name="Li J."/>
            <person name="Ma L."/>
            <person name="Liu H."/>
            <person name="Zhou Y."/>
            <person name="Zhao J."/>
            <person name="Fang X."/>
            <person name="Li G."/>
            <person name="Fang L."/>
            <person name="Li Y."/>
            <person name="Liu D."/>
            <person name="Zheng H."/>
            <person name="Zhang Y."/>
            <person name="Qin N."/>
            <person name="Li Z."/>
            <person name="Yang G."/>
            <person name="Yang S."/>
            <person name="Bolund L."/>
            <person name="Kristiansen K."/>
            <person name="Zheng H."/>
            <person name="Li S."/>
            <person name="Zhang X."/>
            <person name="Yang H."/>
            <person name="Wang J."/>
            <person name="Sun R."/>
            <person name="Zhang B."/>
            <person name="Jiang S."/>
            <person name="Wang J."/>
            <person name="Du Y."/>
            <person name="Li S."/>
        </authorList>
    </citation>
    <scope>NUCLEOTIDE SEQUENCE [LARGE SCALE GENOMIC DNA]</scope>
    <source>
        <strain evidence="8">cv. 9930</strain>
    </source>
</reference>
<keyword evidence="3" id="KW-0964">Secreted</keyword>
<reference evidence="7 8" key="2">
    <citation type="journal article" date="2009" name="PLoS ONE">
        <title>An integrated genetic and cytogenetic map of the cucumber genome.</title>
        <authorList>
            <person name="Ren Y."/>
            <person name="Zhang Z."/>
            <person name="Liu J."/>
            <person name="Staub J.E."/>
            <person name="Han Y."/>
            <person name="Cheng Z."/>
            <person name="Li X."/>
            <person name="Lu J."/>
            <person name="Miao H."/>
            <person name="Kang H."/>
            <person name="Xie B."/>
            <person name="Gu X."/>
            <person name="Wang X."/>
            <person name="Du Y."/>
            <person name="Jin W."/>
            <person name="Huang S."/>
        </authorList>
    </citation>
    <scope>NUCLEOTIDE SEQUENCE [LARGE SCALE GENOMIC DNA]</scope>
    <source>
        <strain evidence="8">cv. 9930</strain>
    </source>
</reference>
<keyword evidence="8" id="KW-1185">Reference proteome</keyword>
<dbReference type="OMA" id="LCMGKCS"/>
<dbReference type="EMBL" id="CM002924">
    <property type="protein sequence ID" value="KGN60488.1"/>
    <property type="molecule type" value="Genomic_DNA"/>
</dbReference>